<sequence length="421" mass="46212">MPHPIALNPTTHPQPEILPHSRLPAPQTHPHTLHRLSLPHPQTKHSYFSKWSRHQVQRAIGNIQVTSLYVENLPLEWLAIQAYQNLSRFGEIVDVFIPSKTNRFGKKFGFVCFRSGGDIQRILADLNCFHVGSSSLCANIARDRVQKPRPTPQPRTQAQGVNPGRSFAKALTGTDSAIVTPTSPLESPGITFSPTADTLSWLSRCAFDVLRMPADSQSVKSLLTLHGVTDVTVSQTGGDSILVCFDTSASMSQFCLKEHDWVQGCFLSLEPWKQRMAPSSRSCWIVVRGVPLQAWSQEFFSLVAMFVATFICLAEETENRSRLDYAKLQVVTSFKSPINQSLTVSIAGQSYNVSILESPPYCGPNNGTASPLVFELPSIHVSSEQQPTPQPNPANRAGCSSAVPPFTDDHAELEASPAAES</sequence>
<dbReference type="Gene3D" id="3.30.70.330">
    <property type="match status" value="1"/>
</dbReference>
<evidence type="ECO:0000259" key="3">
    <source>
        <dbReference type="PROSITE" id="PS50102"/>
    </source>
</evidence>
<accession>A0A9Q0F1I4</accession>
<dbReference type="GO" id="GO:0003723">
    <property type="term" value="F:RNA binding"/>
    <property type="evidence" value="ECO:0007669"/>
    <property type="project" value="UniProtKB-UniRule"/>
</dbReference>
<evidence type="ECO:0000313" key="4">
    <source>
        <dbReference type="EMBL" id="KAJ4822232.1"/>
    </source>
</evidence>
<dbReference type="PROSITE" id="PS50102">
    <property type="entry name" value="RRM"/>
    <property type="match status" value="1"/>
</dbReference>
<protein>
    <recommendedName>
        <fullName evidence="3">RRM domain-containing protein</fullName>
    </recommendedName>
</protein>
<proteinExistence type="predicted"/>
<feature type="region of interest" description="Disordered" evidence="2">
    <location>
        <begin position="1"/>
        <end position="32"/>
    </location>
</feature>
<evidence type="ECO:0000313" key="5">
    <source>
        <dbReference type="Proteomes" id="UP001141552"/>
    </source>
</evidence>
<keyword evidence="1" id="KW-0694">RNA-binding</keyword>
<dbReference type="SMART" id="SM00360">
    <property type="entry name" value="RRM"/>
    <property type="match status" value="1"/>
</dbReference>
<dbReference type="PANTHER" id="PTHR34427:SF5">
    <property type="entry name" value="DUF4283 DOMAIN-CONTAINING PROTEIN"/>
    <property type="match status" value="1"/>
</dbReference>
<feature type="domain" description="RRM" evidence="3">
    <location>
        <begin position="66"/>
        <end position="143"/>
    </location>
</feature>
<dbReference type="OrthoDB" id="861279at2759"/>
<reference evidence="4" key="2">
    <citation type="journal article" date="2023" name="Plants (Basel)">
        <title>Annotation of the Turnera subulata (Passifloraceae) Draft Genome Reveals the S-Locus Evolved after the Divergence of Turneroideae from Passifloroideae in a Stepwise Manner.</title>
        <authorList>
            <person name="Henning P.M."/>
            <person name="Roalson E.H."/>
            <person name="Mir W."/>
            <person name="McCubbin A.G."/>
            <person name="Shore J.S."/>
        </authorList>
    </citation>
    <scope>NUCLEOTIDE SEQUENCE</scope>
    <source>
        <strain evidence="4">F60SS</strain>
    </source>
</reference>
<dbReference type="CDD" id="cd00590">
    <property type="entry name" value="RRM_SF"/>
    <property type="match status" value="1"/>
</dbReference>
<dbReference type="InterPro" id="IPR000504">
    <property type="entry name" value="RRM_dom"/>
</dbReference>
<feature type="region of interest" description="Disordered" evidence="2">
    <location>
        <begin position="381"/>
        <end position="421"/>
    </location>
</feature>
<dbReference type="AlphaFoldDB" id="A0A9Q0F1I4"/>
<name>A0A9Q0F1I4_9ROSI</name>
<dbReference type="Proteomes" id="UP001141552">
    <property type="component" value="Unassembled WGS sequence"/>
</dbReference>
<evidence type="ECO:0000256" key="2">
    <source>
        <dbReference type="SAM" id="MobiDB-lite"/>
    </source>
</evidence>
<reference evidence="4" key="1">
    <citation type="submission" date="2022-02" db="EMBL/GenBank/DDBJ databases">
        <authorList>
            <person name="Henning P.M."/>
            <person name="McCubbin A.G."/>
            <person name="Shore J.S."/>
        </authorList>
    </citation>
    <scope>NUCLEOTIDE SEQUENCE</scope>
    <source>
        <strain evidence="4">F60SS</strain>
        <tissue evidence="4">Leaves</tissue>
    </source>
</reference>
<dbReference type="InterPro" id="IPR012677">
    <property type="entry name" value="Nucleotide-bd_a/b_plait_sf"/>
</dbReference>
<gene>
    <name evidence="4" type="ORF">Tsubulata_033052</name>
</gene>
<evidence type="ECO:0000256" key="1">
    <source>
        <dbReference type="PROSITE-ProRule" id="PRU00176"/>
    </source>
</evidence>
<dbReference type="SUPFAM" id="SSF54928">
    <property type="entry name" value="RNA-binding domain, RBD"/>
    <property type="match status" value="1"/>
</dbReference>
<comment type="caution">
    <text evidence="4">The sequence shown here is derived from an EMBL/GenBank/DDBJ whole genome shotgun (WGS) entry which is preliminary data.</text>
</comment>
<dbReference type="Pfam" id="PF00076">
    <property type="entry name" value="RRM_1"/>
    <property type="match status" value="1"/>
</dbReference>
<dbReference type="InterPro" id="IPR035979">
    <property type="entry name" value="RBD_domain_sf"/>
</dbReference>
<dbReference type="PANTHER" id="PTHR34427">
    <property type="entry name" value="DUF4283 DOMAIN PROTEIN"/>
    <property type="match status" value="1"/>
</dbReference>
<keyword evidence="5" id="KW-1185">Reference proteome</keyword>
<organism evidence="4 5">
    <name type="scientific">Turnera subulata</name>
    <dbReference type="NCBI Taxonomy" id="218843"/>
    <lineage>
        <taxon>Eukaryota</taxon>
        <taxon>Viridiplantae</taxon>
        <taxon>Streptophyta</taxon>
        <taxon>Embryophyta</taxon>
        <taxon>Tracheophyta</taxon>
        <taxon>Spermatophyta</taxon>
        <taxon>Magnoliopsida</taxon>
        <taxon>eudicotyledons</taxon>
        <taxon>Gunneridae</taxon>
        <taxon>Pentapetalae</taxon>
        <taxon>rosids</taxon>
        <taxon>fabids</taxon>
        <taxon>Malpighiales</taxon>
        <taxon>Passifloraceae</taxon>
        <taxon>Turnera</taxon>
    </lineage>
</organism>
<dbReference type="EMBL" id="JAKUCV010007726">
    <property type="protein sequence ID" value="KAJ4822232.1"/>
    <property type="molecule type" value="Genomic_DNA"/>
</dbReference>